<sequence length="382" mass="40637">MREYLLSILVAALVAYLLTPVVRSFAVWIGAQAVPRERDVHVIPTPRLGGLAMFGGMVAALVVATGLPEMRKVLADGDINVTRALLLSGGLLVLIGIADDKWEVDALTKFAGQVAAAGIFIMQGIQIYAIPLPTGESLTLPPAYGVPLTVLIVVATINAVNFIDGLDGLAAGVVGIAALALFTYAYLLSRSYGLTTLTAATLIAAILFGMCLGFLPHNFSPAKIFMGDTGSMLIGLLLSASTIMLTGQFDPAILANGLFPFFVPILLVPAVAAIPFIDMLLAVWRRTNQGRSPFAPDKQHLHHRLLQLGHSTRRAVLIMYCWVGLLASGLVGLAKFDAAWITVGITLLVAVVGVLLMLKPRRRDPAIPPGDDRVPKRPTMHV</sequence>
<dbReference type="Proteomes" id="UP001501710">
    <property type="component" value="Unassembled WGS sequence"/>
</dbReference>
<feature type="transmembrane region" description="Helical" evidence="7">
    <location>
        <begin position="315"/>
        <end position="333"/>
    </location>
</feature>
<keyword evidence="5 7" id="KW-1133">Transmembrane helix</keyword>
<dbReference type="PANTHER" id="PTHR22926:SF3">
    <property type="entry name" value="UNDECAPRENYL-PHOSPHATE ALPHA-N-ACETYLGLUCOSAMINYL 1-PHOSPHATE TRANSFERASE"/>
    <property type="match status" value="1"/>
</dbReference>
<evidence type="ECO:0000256" key="3">
    <source>
        <dbReference type="ARBA" id="ARBA00022679"/>
    </source>
</evidence>
<name>A0ABP8C093_9ACTN</name>
<organism evidence="8 9">
    <name type="scientific">Actinomadura meridiana</name>
    <dbReference type="NCBI Taxonomy" id="559626"/>
    <lineage>
        <taxon>Bacteria</taxon>
        <taxon>Bacillati</taxon>
        <taxon>Actinomycetota</taxon>
        <taxon>Actinomycetes</taxon>
        <taxon>Streptosporangiales</taxon>
        <taxon>Thermomonosporaceae</taxon>
        <taxon>Actinomadura</taxon>
    </lineage>
</organism>
<dbReference type="Pfam" id="PF00953">
    <property type="entry name" value="Glycos_transf_4"/>
    <property type="match status" value="1"/>
</dbReference>
<dbReference type="EMBL" id="BAABAS010000006">
    <property type="protein sequence ID" value="GAA4231214.1"/>
    <property type="molecule type" value="Genomic_DNA"/>
</dbReference>
<dbReference type="PROSITE" id="PS01348">
    <property type="entry name" value="MRAY_2"/>
    <property type="match status" value="1"/>
</dbReference>
<evidence type="ECO:0000256" key="6">
    <source>
        <dbReference type="ARBA" id="ARBA00023136"/>
    </source>
</evidence>
<feature type="transmembrane region" description="Helical" evidence="7">
    <location>
        <begin position="48"/>
        <end position="67"/>
    </location>
</feature>
<evidence type="ECO:0000313" key="8">
    <source>
        <dbReference type="EMBL" id="GAA4231214.1"/>
    </source>
</evidence>
<reference evidence="9" key="1">
    <citation type="journal article" date="2019" name="Int. J. Syst. Evol. Microbiol.">
        <title>The Global Catalogue of Microorganisms (GCM) 10K type strain sequencing project: providing services to taxonomists for standard genome sequencing and annotation.</title>
        <authorList>
            <consortium name="The Broad Institute Genomics Platform"/>
            <consortium name="The Broad Institute Genome Sequencing Center for Infectious Disease"/>
            <person name="Wu L."/>
            <person name="Ma J."/>
        </authorList>
    </citation>
    <scope>NUCLEOTIDE SEQUENCE [LARGE SCALE GENOMIC DNA]</scope>
    <source>
        <strain evidence="9">JCM 17440</strain>
    </source>
</reference>
<keyword evidence="6 7" id="KW-0472">Membrane</keyword>
<feature type="transmembrane region" description="Helical" evidence="7">
    <location>
        <begin position="194"/>
        <end position="215"/>
    </location>
</feature>
<keyword evidence="2" id="KW-1003">Cell membrane</keyword>
<dbReference type="PANTHER" id="PTHR22926">
    <property type="entry name" value="PHOSPHO-N-ACETYLMURAMOYL-PENTAPEPTIDE-TRANSFERASE"/>
    <property type="match status" value="1"/>
</dbReference>
<evidence type="ECO:0000313" key="9">
    <source>
        <dbReference type="Proteomes" id="UP001501710"/>
    </source>
</evidence>
<evidence type="ECO:0000256" key="7">
    <source>
        <dbReference type="SAM" id="Phobius"/>
    </source>
</evidence>
<gene>
    <name evidence="8" type="ORF">GCM10022254_27770</name>
</gene>
<feature type="transmembrane region" description="Helical" evidence="7">
    <location>
        <begin position="261"/>
        <end position="284"/>
    </location>
</feature>
<accession>A0ABP8C093</accession>
<dbReference type="RefSeq" id="WP_344895607.1">
    <property type="nucleotide sequence ID" value="NZ_BAABAS010000006.1"/>
</dbReference>
<feature type="transmembrane region" description="Helical" evidence="7">
    <location>
        <begin position="142"/>
        <end position="163"/>
    </location>
</feature>
<keyword evidence="4 7" id="KW-0812">Transmembrane</keyword>
<protein>
    <submittedName>
        <fullName evidence="8">MraY family glycosyltransferase</fullName>
    </submittedName>
</protein>
<dbReference type="InterPro" id="IPR018480">
    <property type="entry name" value="PNAcMuramoyl-5peptid_Trfase_CS"/>
</dbReference>
<feature type="transmembrane region" description="Helical" evidence="7">
    <location>
        <begin position="110"/>
        <end position="130"/>
    </location>
</feature>
<comment type="caution">
    <text evidence="8">The sequence shown here is derived from an EMBL/GenBank/DDBJ whole genome shotgun (WGS) entry which is preliminary data.</text>
</comment>
<feature type="transmembrane region" description="Helical" evidence="7">
    <location>
        <begin position="79"/>
        <end position="98"/>
    </location>
</feature>
<dbReference type="CDD" id="cd06853">
    <property type="entry name" value="GT_WecA_like"/>
    <property type="match status" value="1"/>
</dbReference>
<feature type="transmembrane region" description="Helical" evidence="7">
    <location>
        <begin position="339"/>
        <end position="358"/>
    </location>
</feature>
<evidence type="ECO:0000256" key="5">
    <source>
        <dbReference type="ARBA" id="ARBA00022989"/>
    </source>
</evidence>
<proteinExistence type="predicted"/>
<evidence type="ECO:0000256" key="2">
    <source>
        <dbReference type="ARBA" id="ARBA00022475"/>
    </source>
</evidence>
<keyword evidence="3" id="KW-0808">Transferase</keyword>
<comment type="subcellular location">
    <subcellularLocation>
        <location evidence="1">Cell membrane</location>
        <topology evidence="1">Multi-pass membrane protein</topology>
    </subcellularLocation>
</comment>
<keyword evidence="9" id="KW-1185">Reference proteome</keyword>
<dbReference type="InterPro" id="IPR000715">
    <property type="entry name" value="Glycosyl_transferase_4"/>
</dbReference>
<evidence type="ECO:0000256" key="1">
    <source>
        <dbReference type="ARBA" id="ARBA00004651"/>
    </source>
</evidence>
<feature type="transmembrane region" description="Helical" evidence="7">
    <location>
        <begin position="169"/>
        <end position="187"/>
    </location>
</feature>
<evidence type="ECO:0000256" key="4">
    <source>
        <dbReference type="ARBA" id="ARBA00022692"/>
    </source>
</evidence>